<dbReference type="PANTHER" id="PTHR44259:SF93">
    <property type="entry name" value="PROTEIN, PUTATIVE (DUF295)-RELATED"/>
    <property type="match status" value="1"/>
</dbReference>
<gene>
    <name evidence="2" type="ORF">QJS04_geneDACA006756</name>
</gene>
<dbReference type="AlphaFoldDB" id="A0AAV9AW40"/>
<dbReference type="InterPro" id="IPR001810">
    <property type="entry name" value="F-box_dom"/>
</dbReference>
<keyword evidence="3" id="KW-1185">Reference proteome</keyword>
<evidence type="ECO:0000313" key="2">
    <source>
        <dbReference type="EMBL" id="KAK1268509.1"/>
    </source>
</evidence>
<comment type="caution">
    <text evidence="2">The sequence shown here is derived from an EMBL/GenBank/DDBJ whole genome shotgun (WGS) entry which is preliminary data.</text>
</comment>
<dbReference type="SUPFAM" id="SSF81383">
    <property type="entry name" value="F-box domain"/>
    <property type="match status" value="1"/>
</dbReference>
<reference evidence="2" key="2">
    <citation type="submission" date="2023-06" db="EMBL/GenBank/DDBJ databases">
        <authorList>
            <person name="Ma L."/>
            <person name="Liu K.-W."/>
            <person name="Li Z."/>
            <person name="Hsiao Y.-Y."/>
            <person name="Qi Y."/>
            <person name="Fu T."/>
            <person name="Tang G."/>
            <person name="Zhang D."/>
            <person name="Sun W.-H."/>
            <person name="Liu D.-K."/>
            <person name="Li Y."/>
            <person name="Chen G.-Z."/>
            <person name="Liu X.-D."/>
            <person name="Liao X.-Y."/>
            <person name="Jiang Y.-T."/>
            <person name="Yu X."/>
            <person name="Hao Y."/>
            <person name="Huang J."/>
            <person name="Zhao X.-W."/>
            <person name="Ke S."/>
            <person name="Chen Y.-Y."/>
            <person name="Wu W.-L."/>
            <person name="Hsu J.-L."/>
            <person name="Lin Y.-F."/>
            <person name="Huang M.-D."/>
            <person name="Li C.-Y."/>
            <person name="Huang L."/>
            <person name="Wang Z.-W."/>
            <person name="Zhao X."/>
            <person name="Zhong W.-Y."/>
            <person name="Peng D.-H."/>
            <person name="Ahmad S."/>
            <person name="Lan S."/>
            <person name="Zhang J.-S."/>
            <person name="Tsai W.-C."/>
            <person name="Van De Peer Y."/>
            <person name="Liu Z.-J."/>
        </authorList>
    </citation>
    <scope>NUCLEOTIDE SEQUENCE</scope>
    <source>
        <strain evidence="2">SCP</strain>
        <tissue evidence="2">Leaves</tissue>
    </source>
</reference>
<reference evidence="2" key="1">
    <citation type="journal article" date="2023" name="Nat. Commun.">
        <title>Diploid and tetraploid genomes of Acorus and the evolution of monocots.</title>
        <authorList>
            <person name="Ma L."/>
            <person name="Liu K.W."/>
            <person name="Li Z."/>
            <person name="Hsiao Y.Y."/>
            <person name="Qi Y."/>
            <person name="Fu T."/>
            <person name="Tang G.D."/>
            <person name="Zhang D."/>
            <person name="Sun W.H."/>
            <person name="Liu D.K."/>
            <person name="Li Y."/>
            <person name="Chen G.Z."/>
            <person name="Liu X.D."/>
            <person name="Liao X.Y."/>
            <person name="Jiang Y.T."/>
            <person name="Yu X."/>
            <person name="Hao Y."/>
            <person name="Huang J."/>
            <person name="Zhao X.W."/>
            <person name="Ke S."/>
            <person name="Chen Y.Y."/>
            <person name="Wu W.L."/>
            <person name="Hsu J.L."/>
            <person name="Lin Y.F."/>
            <person name="Huang M.D."/>
            <person name="Li C.Y."/>
            <person name="Huang L."/>
            <person name="Wang Z.W."/>
            <person name="Zhao X."/>
            <person name="Zhong W.Y."/>
            <person name="Peng D.H."/>
            <person name="Ahmad S."/>
            <person name="Lan S."/>
            <person name="Zhang J.S."/>
            <person name="Tsai W.C."/>
            <person name="Van de Peer Y."/>
            <person name="Liu Z.J."/>
        </authorList>
    </citation>
    <scope>NUCLEOTIDE SEQUENCE</scope>
    <source>
        <strain evidence="2">SCP</strain>
    </source>
</reference>
<dbReference type="Pfam" id="PF00646">
    <property type="entry name" value="F-box"/>
    <property type="match status" value="1"/>
</dbReference>
<name>A0AAV9AW40_ACOGR</name>
<accession>A0AAV9AW40</accession>
<dbReference type="Pfam" id="PF03478">
    <property type="entry name" value="Beta-prop_KIB1-4"/>
    <property type="match status" value="1"/>
</dbReference>
<proteinExistence type="predicted"/>
<dbReference type="InterPro" id="IPR050942">
    <property type="entry name" value="F-box_BR-signaling"/>
</dbReference>
<organism evidence="2 3">
    <name type="scientific">Acorus gramineus</name>
    <name type="common">Dwarf sweet flag</name>
    <dbReference type="NCBI Taxonomy" id="55184"/>
    <lineage>
        <taxon>Eukaryota</taxon>
        <taxon>Viridiplantae</taxon>
        <taxon>Streptophyta</taxon>
        <taxon>Embryophyta</taxon>
        <taxon>Tracheophyta</taxon>
        <taxon>Spermatophyta</taxon>
        <taxon>Magnoliopsida</taxon>
        <taxon>Liliopsida</taxon>
        <taxon>Acoraceae</taxon>
        <taxon>Acorus</taxon>
    </lineage>
</organism>
<evidence type="ECO:0000313" key="3">
    <source>
        <dbReference type="Proteomes" id="UP001179952"/>
    </source>
</evidence>
<dbReference type="SMART" id="SM00256">
    <property type="entry name" value="FBOX"/>
    <property type="match status" value="1"/>
</dbReference>
<dbReference type="InterPro" id="IPR005174">
    <property type="entry name" value="KIB1-4_b-propeller"/>
</dbReference>
<protein>
    <submittedName>
        <fullName evidence="2">F-box protein</fullName>
    </submittedName>
</protein>
<dbReference type="InterPro" id="IPR036047">
    <property type="entry name" value="F-box-like_dom_sf"/>
</dbReference>
<sequence length="414" mass="46770">MEAMDWSDLPNDILYTISMRVDHLSDYIRFGAVCRSWRSAISDNHRHLPHHLRFPFLFLSSVPTSRDDHALYSPFERKVHPIRLFPDRVRKERCIGSDGGWVCMVDDNLGISLFNPFSSAVVLLPPLRTDVIQDPKPHPKHHGSLEFLPGMSGEYLRNEYTYKAVWSAEPTDPNCIVALLLRDGALLLQKECTSNMAYCRPGDTRWTVIETSFHLLLDAIFYKEDHRFYVVGCGYMGARVAAIGVLGEQEMELPRVDEALQMATDLNLGSELHLAATGGGPSGLVVVLRLLKNLNTDQNIPYRLTVGFKLFKLDETETKWVETTSLDNNGGDGNGMLFLGLNNSMWLSSRDFIKGFCQGNSVYFTDDDRFNSTYYVDLGGESGVFHLEDGSFGSIYGNDLKYLYPHPIWVLPNP</sequence>
<dbReference type="EMBL" id="JAUJYN010000006">
    <property type="protein sequence ID" value="KAK1268509.1"/>
    <property type="molecule type" value="Genomic_DNA"/>
</dbReference>
<feature type="domain" description="F-box" evidence="1">
    <location>
        <begin position="9"/>
        <end position="50"/>
    </location>
</feature>
<evidence type="ECO:0000259" key="1">
    <source>
        <dbReference type="SMART" id="SM00256"/>
    </source>
</evidence>
<dbReference type="PANTHER" id="PTHR44259">
    <property type="entry name" value="OS07G0183000 PROTEIN-RELATED"/>
    <property type="match status" value="1"/>
</dbReference>
<dbReference type="Gene3D" id="1.20.1280.50">
    <property type="match status" value="1"/>
</dbReference>
<dbReference type="Proteomes" id="UP001179952">
    <property type="component" value="Unassembled WGS sequence"/>
</dbReference>